<sequence length="160" mass="16810">MPATIRPAGPGDADALVRLIGGLNAHVGAETGRMTRQVLMRDAFGPAPTLSLLVAADGAAVVGYAAWCDAYDTEHAMAGVYLIDLFVEPPARRRGIARRLMAAVAAAARTRGRGFVWWTALPTNAEAAAFYASIASHSEFMVAHALSGARFEALADEASR</sequence>
<dbReference type="EMBL" id="SMAK01000010">
    <property type="protein sequence ID" value="TCT07257.1"/>
    <property type="molecule type" value="Genomic_DNA"/>
</dbReference>
<evidence type="ECO:0000256" key="2">
    <source>
        <dbReference type="ARBA" id="ARBA00023315"/>
    </source>
</evidence>
<reference evidence="4 5" key="1">
    <citation type="submission" date="2019-03" db="EMBL/GenBank/DDBJ databases">
        <title>Genomic Encyclopedia of Type Strains, Phase IV (KMG-IV): sequencing the most valuable type-strain genomes for metagenomic binning, comparative biology and taxonomic classification.</title>
        <authorList>
            <person name="Goeker M."/>
        </authorList>
    </citation>
    <scope>NUCLEOTIDE SEQUENCE [LARGE SCALE GENOMIC DNA]</scope>
    <source>
        <strain evidence="4 5">DSM 19345</strain>
    </source>
</reference>
<dbReference type="InterPro" id="IPR051016">
    <property type="entry name" value="Diverse_Substrate_AcTransf"/>
</dbReference>
<organism evidence="4 5">
    <name type="scientific">Tepidamorphus gemmatus</name>
    <dbReference type="NCBI Taxonomy" id="747076"/>
    <lineage>
        <taxon>Bacteria</taxon>
        <taxon>Pseudomonadati</taxon>
        <taxon>Pseudomonadota</taxon>
        <taxon>Alphaproteobacteria</taxon>
        <taxon>Hyphomicrobiales</taxon>
        <taxon>Tepidamorphaceae</taxon>
        <taxon>Tepidamorphus</taxon>
    </lineage>
</organism>
<dbReference type="CDD" id="cd04301">
    <property type="entry name" value="NAT_SF"/>
    <property type="match status" value="1"/>
</dbReference>
<keyword evidence="1 4" id="KW-0808">Transferase</keyword>
<dbReference type="Proteomes" id="UP000295678">
    <property type="component" value="Unassembled WGS sequence"/>
</dbReference>
<feature type="domain" description="N-acetyltransferase" evidence="3">
    <location>
        <begin position="3"/>
        <end position="160"/>
    </location>
</feature>
<evidence type="ECO:0000313" key="4">
    <source>
        <dbReference type="EMBL" id="TCT07257.1"/>
    </source>
</evidence>
<comment type="caution">
    <text evidence="4">The sequence shown here is derived from an EMBL/GenBank/DDBJ whole genome shotgun (WGS) entry which is preliminary data.</text>
</comment>
<dbReference type="RefSeq" id="WP_132807466.1">
    <property type="nucleotide sequence ID" value="NZ_SMAK01000010.1"/>
</dbReference>
<name>A0A4R3M6S7_9HYPH</name>
<dbReference type="Gene3D" id="3.40.630.30">
    <property type="match status" value="1"/>
</dbReference>
<evidence type="ECO:0000259" key="3">
    <source>
        <dbReference type="PROSITE" id="PS51186"/>
    </source>
</evidence>
<dbReference type="SUPFAM" id="SSF55729">
    <property type="entry name" value="Acyl-CoA N-acyltransferases (Nat)"/>
    <property type="match status" value="1"/>
</dbReference>
<dbReference type="PANTHER" id="PTHR10545:SF29">
    <property type="entry name" value="GH14572P-RELATED"/>
    <property type="match status" value="1"/>
</dbReference>
<evidence type="ECO:0000256" key="1">
    <source>
        <dbReference type="ARBA" id="ARBA00022679"/>
    </source>
</evidence>
<dbReference type="InterPro" id="IPR016181">
    <property type="entry name" value="Acyl_CoA_acyltransferase"/>
</dbReference>
<protein>
    <submittedName>
        <fullName evidence="4">Diamine N-acetyltransferase</fullName>
    </submittedName>
</protein>
<dbReference type="OrthoDB" id="9805924at2"/>
<dbReference type="GO" id="GO:0008080">
    <property type="term" value="F:N-acetyltransferase activity"/>
    <property type="evidence" value="ECO:0007669"/>
    <property type="project" value="UniProtKB-ARBA"/>
</dbReference>
<proteinExistence type="predicted"/>
<keyword evidence="5" id="KW-1185">Reference proteome</keyword>
<keyword evidence="2" id="KW-0012">Acyltransferase</keyword>
<gene>
    <name evidence="4" type="ORF">EDC22_110104</name>
</gene>
<dbReference type="InterPro" id="IPR000182">
    <property type="entry name" value="GNAT_dom"/>
</dbReference>
<dbReference type="PANTHER" id="PTHR10545">
    <property type="entry name" value="DIAMINE N-ACETYLTRANSFERASE"/>
    <property type="match status" value="1"/>
</dbReference>
<evidence type="ECO:0000313" key="5">
    <source>
        <dbReference type="Proteomes" id="UP000295678"/>
    </source>
</evidence>
<dbReference type="Pfam" id="PF00583">
    <property type="entry name" value="Acetyltransf_1"/>
    <property type="match status" value="1"/>
</dbReference>
<dbReference type="PROSITE" id="PS51186">
    <property type="entry name" value="GNAT"/>
    <property type="match status" value="1"/>
</dbReference>
<accession>A0A4R3M6S7</accession>
<dbReference type="AlphaFoldDB" id="A0A4R3M6S7"/>